<keyword evidence="3" id="KW-1185">Reference proteome</keyword>
<name>A0A4Z2JGY5_9TELE</name>
<feature type="compositionally biased region" description="Polar residues" evidence="1">
    <location>
        <begin position="24"/>
        <end position="33"/>
    </location>
</feature>
<evidence type="ECO:0000313" key="2">
    <source>
        <dbReference type="EMBL" id="TNN89123.1"/>
    </source>
</evidence>
<evidence type="ECO:0000256" key="1">
    <source>
        <dbReference type="SAM" id="MobiDB-lite"/>
    </source>
</evidence>
<dbReference type="OrthoDB" id="10559975at2759"/>
<feature type="region of interest" description="Disordered" evidence="1">
    <location>
        <begin position="1"/>
        <end position="46"/>
    </location>
</feature>
<dbReference type="EMBL" id="SRLO01000002">
    <property type="protein sequence ID" value="TNN89123.1"/>
    <property type="molecule type" value="Genomic_DNA"/>
</dbReference>
<organism evidence="2 3">
    <name type="scientific">Liparis tanakae</name>
    <name type="common">Tanaka's snailfish</name>
    <dbReference type="NCBI Taxonomy" id="230148"/>
    <lineage>
        <taxon>Eukaryota</taxon>
        <taxon>Metazoa</taxon>
        <taxon>Chordata</taxon>
        <taxon>Craniata</taxon>
        <taxon>Vertebrata</taxon>
        <taxon>Euteleostomi</taxon>
        <taxon>Actinopterygii</taxon>
        <taxon>Neopterygii</taxon>
        <taxon>Teleostei</taxon>
        <taxon>Neoteleostei</taxon>
        <taxon>Acanthomorphata</taxon>
        <taxon>Eupercaria</taxon>
        <taxon>Perciformes</taxon>
        <taxon>Cottioidei</taxon>
        <taxon>Cottales</taxon>
        <taxon>Liparidae</taxon>
        <taxon>Liparis</taxon>
    </lineage>
</organism>
<reference evidence="2 3" key="1">
    <citation type="submission" date="2019-03" db="EMBL/GenBank/DDBJ databases">
        <title>First draft genome of Liparis tanakae, snailfish: a comprehensive survey of snailfish specific genes.</title>
        <authorList>
            <person name="Kim W."/>
            <person name="Song I."/>
            <person name="Jeong J.-H."/>
            <person name="Kim D."/>
            <person name="Kim S."/>
            <person name="Ryu S."/>
            <person name="Song J.Y."/>
            <person name="Lee S.K."/>
        </authorList>
    </citation>
    <scope>NUCLEOTIDE SEQUENCE [LARGE SCALE GENOMIC DNA]</scope>
    <source>
        <tissue evidence="2">Muscle</tissue>
    </source>
</reference>
<dbReference type="Proteomes" id="UP000314294">
    <property type="component" value="Unassembled WGS sequence"/>
</dbReference>
<gene>
    <name evidence="2" type="ORF">EYF80_000411</name>
</gene>
<accession>A0A4Z2JGY5</accession>
<protein>
    <submittedName>
        <fullName evidence="2">Uncharacterized protein</fullName>
    </submittedName>
</protein>
<feature type="compositionally biased region" description="Basic and acidic residues" evidence="1">
    <location>
        <begin position="12"/>
        <end position="23"/>
    </location>
</feature>
<proteinExistence type="predicted"/>
<dbReference type="AlphaFoldDB" id="A0A4Z2JGY5"/>
<comment type="caution">
    <text evidence="2">The sequence shown here is derived from an EMBL/GenBank/DDBJ whole genome shotgun (WGS) entry which is preliminary data.</text>
</comment>
<sequence length="115" mass="12185">MQTGSLGTLAKVDTEVDTKEVNSRNKFQTSESGSIGMKPPQPLTGGSVVHLRTQFCYNDPAGVSVSPPTDDAICILASATATAEPDSRNAVEEENCACGTLGLLERFGRPERRAE</sequence>
<evidence type="ECO:0000313" key="3">
    <source>
        <dbReference type="Proteomes" id="UP000314294"/>
    </source>
</evidence>